<reference evidence="2" key="1">
    <citation type="submission" date="2018-02" db="EMBL/GenBank/DDBJ databases">
        <authorList>
            <person name="Cohen D.B."/>
            <person name="Kent A.D."/>
        </authorList>
    </citation>
    <scope>NUCLEOTIDE SEQUENCE</scope>
</reference>
<dbReference type="InterPro" id="IPR029472">
    <property type="entry name" value="Copia-like_N"/>
</dbReference>
<dbReference type="PANTHER" id="PTHR47481:SF10">
    <property type="entry name" value="COPIA-LIKE POLYPROTEIN_RETROTRANSPOSON"/>
    <property type="match status" value="1"/>
</dbReference>
<dbReference type="Pfam" id="PF14244">
    <property type="entry name" value="Retrotran_gag_3"/>
    <property type="match status" value="1"/>
</dbReference>
<feature type="domain" description="Retrotransposon Copia-like N-terminal" evidence="1">
    <location>
        <begin position="25"/>
        <end position="62"/>
    </location>
</feature>
<dbReference type="AlphaFoldDB" id="A0A2N9I2K3"/>
<organism evidence="2">
    <name type="scientific">Fagus sylvatica</name>
    <name type="common">Beechnut</name>
    <dbReference type="NCBI Taxonomy" id="28930"/>
    <lineage>
        <taxon>Eukaryota</taxon>
        <taxon>Viridiplantae</taxon>
        <taxon>Streptophyta</taxon>
        <taxon>Embryophyta</taxon>
        <taxon>Tracheophyta</taxon>
        <taxon>Spermatophyta</taxon>
        <taxon>Magnoliopsida</taxon>
        <taxon>eudicotyledons</taxon>
        <taxon>Gunneridae</taxon>
        <taxon>Pentapetalae</taxon>
        <taxon>rosids</taxon>
        <taxon>fabids</taxon>
        <taxon>Fagales</taxon>
        <taxon>Fagaceae</taxon>
        <taxon>Fagus</taxon>
    </lineage>
</organism>
<gene>
    <name evidence="2" type="ORF">FSB_LOCUS46447</name>
</gene>
<evidence type="ECO:0000259" key="1">
    <source>
        <dbReference type="Pfam" id="PF14244"/>
    </source>
</evidence>
<dbReference type="PANTHER" id="PTHR47481">
    <property type="match status" value="1"/>
</dbReference>
<name>A0A2N9I2K3_FAGSY</name>
<sequence length="256" mass="28551">MTTSSTDSLLSVLPTPTYLLVVHHLVTIKLTRENYLLWKAQIVPYLRGQHLFGFLDGSQPAPSPYLDLTSDENILAYVVKCTTSREVWLTLERMFMARSRAHTMTIGYQLSTLKKGDLSIADYFHKFTGLVDTLAAINQPLTEEEQNLLPPCRRGHGSSNNGSRPTCQVCGKLGHMALTCYHRFDNSYSSDSNMQALLATPQSPSDKQWYADSGTTHHLTANLANLNVRVDEYQGQENICVDNGSGNRENIGARPE</sequence>
<accession>A0A2N9I2K3</accession>
<dbReference type="EMBL" id="OIVN01004657">
    <property type="protein sequence ID" value="SPD18565.1"/>
    <property type="molecule type" value="Genomic_DNA"/>
</dbReference>
<dbReference type="Pfam" id="PF14223">
    <property type="entry name" value="Retrotran_gag_2"/>
    <property type="match status" value="1"/>
</dbReference>
<evidence type="ECO:0000313" key="2">
    <source>
        <dbReference type="EMBL" id="SPD18565.1"/>
    </source>
</evidence>
<protein>
    <recommendedName>
        <fullName evidence="1">Retrotransposon Copia-like N-terminal domain-containing protein</fullName>
    </recommendedName>
</protein>
<proteinExistence type="predicted"/>